<dbReference type="AlphaFoldDB" id="A0A098YRK6"/>
<reference evidence="1 2" key="1">
    <citation type="submission" date="2014-07" db="EMBL/GenBank/DDBJ databases">
        <authorList>
            <person name="McCorrison J."/>
            <person name="Sanka R."/>
            <person name="Torralba M."/>
            <person name="Gillis M."/>
            <person name="Haft D.H."/>
            <person name="Methe B."/>
            <person name="Sutton G."/>
            <person name="Nelson K.E."/>
        </authorList>
    </citation>
    <scope>NUCLEOTIDE SEQUENCE [LARGE SCALE GENOMIC DNA]</scope>
    <source>
        <strain evidence="1 2">S9-PR14</strain>
    </source>
</reference>
<dbReference type="InterPro" id="IPR047741">
    <property type="entry name" value="DIP1984-like"/>
</dbReference>
<evidence type="ECO:0000313" key="2">
    <source>
        <dbReference type="Proteomes" id="UP000029723"/>
    </source>
</evidence>
<dbReference type="Pfam" id="PF20935">
    <property type="entry name" value="DUF6847"/>
    <property type="match status" value="1"/>
</dbReference>
<name>A0A098YRK6_9BACT</name>
<proteinExistence type="predicted"/>
<dbReference type="Gene3D" id="6.10.320.10">
    <property type="match status" value="1"/>
</dbReference>
<accession>A0A098YRK6</accession>
<sequence>MKLAEALSIRKDLQKKIDQLKTRLVQNVKIQEGDEPAEHPDELLKELDDCLIQLQKLMLQINITNIQTQHNGRTLTDMIAERDVLTKRITILRDMFEQASQGMDRYSRSEIKYVTTINVKDLNKEIDLYAKKLRKLDMQIQAANFEVDLI</sequence>
<gene>
    <name evidence="1" type="ORF">HMPREF9304_06940</name>
</gene>
<dbReference type="Proteomes" id="UP000029723">
    <property type="component" value="Unassembled WGS sequence"/>
</dbReference>
<evidence type="ECO:0008006" key="3">
    <source>
        <dbReference type="Google" id="ProtNLM"/>
    </source>
</evidence>
<protein>
    <recommendedName>
        <fullName evidence="3">Septicolysin</fullName>
    </recommendedName>
</protein>
<comment type="caution">
    <text evidence="1">The sequence shown here is derived from an EMBL/GenBank/DDBJ whole genome shotgun (WGS) entry which is preliminary data.</text>
</comment>
<dbReference type="NCBIfam" id="NF038048">
    <property type="entry name" value="DIP1984_fam"/>
    <property type="match status" value="1"/>
</dbReference>
<dbReference type="RefSeq" id="WP_008124950.1">
    <property type="nucleotide sequence ID" value="NZ_JRPQ01000094.1"/>
</dbReference>
<dbReference type="CDD" id="cd12208">
    <property type="entry name" value="DIP1984-like"/>
    <property type="match status" value="1"/>
</dbReference>
<dbReference type="OrthoDB" id="3730241at2"/>
<organism evidence="1 2">
    <name type="scientific">Hoylesella timonensis S9-PR14</name>
    <dbReference type="NCBI Taxonomy" id="1401062"/>
    <lineage>
        <taxon>Bacteria</taxon>
        <taxon>Pseudomonadati</taxon>
        <taxon>Bacteroidota</taxon>
        <taxon>Bacteroidia</taxon>
        <taxon>Bacteroidales</taxon>
        <taxon>Prevotellaceae</taxon>
        <taxon>Hoylesella</taxon>
    </lineage>
</organism>
<dbReference type="EMBL" id="JRPQ01000094">
    <property type="protein sequence ID" value="KGI22001.1"/>
    <property type="molecule type" value="Genomic_DNA"/>
</dbReference>
<evidence type="ECO:0000313" key="1">
    <source>
        <dbReference type="EMBL" id="KGI22001.1"/>
    </source>
</evidence>